<keyword evidence="3" id="KW-1185">Reference proteome</keyword>
<feature type="transmembrane region" description="Helical" evidence="1">
    <location>
        <begin position="71"/>
        <end position="92"/>
    </location>
</feature>
<keyword evidence="1" id="KW-1133">Transmembrane helix</keyword>
<keyword evidence="1" id="KW-0812">Transmembrane</keyword>
<keyword evidence="1" id="KW-0472">Membrane</keyword>
<protein>
    <submittedName>
        <fullName evidence="2">Uncharacterized protein</fullName>
    </submittedName>
</protein>
<feature type="transmembrane region" description="Helical" evidence="1">
    <location>
        <begin position="113"/>
        <end position="138"/>
    </location>
</feature>
<sequence length="181" mass="19779">MSIHGEIRNTAVVIRRPEVPPPGRRAVLAGRVAALSATLGFMPLHIVWAAGIPLFADPELFRPWHADGGGFYLWTLTALAVLPAVHACALIRPWGTVFPEWTPWSGQRVPRRFLIAPGYALAAALGGYLLLAAVLMMAQWDSPDAIFSPWTGVYGIAQFALWVPALAVATRSYARRTRIWG</sequence>
<evidence type="ECO:0000313" key="2">
    <source>
        <dbReference type="EMBL" id="MFC4069583.1"/>
    </source>
</evidence>
<feature type="transmembrane region" description="Helical" evidence="1">
    <location>
        <begin position="32"/>
        <end position="51"/>
    </location>
</feature>
<name>A0ABV8J4P9_9ACTN</name>
<dbReference type="RefSeq" id="WP_378070457.1">
    <property type="nucleotide sequence ID" value="NZ_JBHSBL010000020.1"/>
</dbReference>
<proteinExistence type="predicted"/>
<evidence type="ECO:0000313" key="3">
    <source>
        <dbReference type="Proteomes" id="UP001595867"/>
    </source>
</evidence>
<dbReference type="EMBL" id="JBHSBL010000020">
    <property type="protein sequence ID" value="MFC4069583.1"/>
    <property type="molecule type" value="Genomic_DNA"/>
</dbReference>
<comment type="caution">
    <text evidence="2">The sequence shown here is derived from an EMBL/GenBank/DDBJ whole genome shotgun (WGS) entry which is preliminary data.</text>
</comment>
<organism evidence="2 3">
    <name type="scientific">Actinoplanes subglobosus</name>
    <dbReference type="NCBI Taxonomy" id="1547892"/>
    <lineage>
        <taxon>Bacteria</taxon>
        <taxon>Bacillati</taxon>
        <taxon>Actinomycetota</taxon>
        <taxon>Actinomycetes</taxon>
        <taxon>Micromonosporales</taxon>
        <taxon>Micromonosporaceae</taxon>
        <taxon>Actinoplanes</taxon>
    </lineage>
</organism>
<reference evidence="3" key="1">
    <citation type="journal article" date="2019" name="Int. J. Syst. Evol. Microbiol.">
        <title>The Global Catalogue of Microorganisms (GCM) 10K type strain sequencing project: providing services to taxonomists for standard genome sequencing and annotation.</title>
        <authorList>
            <consortium name="The Broad Institute Genomics Platform"/>
            <consortium name="The Broad Institute Genome Sequencing Center for Infectious Disease"/>
            <person name="Wu L."/>
            <person name="Ma J."/>
        </authorList>
    </citation>
    <scope>NUCLEOTIDE SEQUENCE [LARGE SCALE GENOMIC DNA]</scope>
    <source>
        <strain evidence="3">TBRC 5832</strain>
    </source>
</reference>
<accession>A0ABV8J4P9</accession>
<dbReference type="Proteomes" id="UP001595867">
    <property type="component" value="Unassembled WGS sequence"/>
</dbReference>
<feature type="transmembrane region" description="Helical" evidence="1">
    <location>
        <begin position="150"/>
        <end position="169"/>
    </location>
</feature>
<gene>
    <name evidence="2" type="ORF">ACFO0C_32060</name>
</gene>
<evidence type="ECO:0000256" key="1">
    <source>
        <dbReference type="SAM" id="Phobius"/>
    </source>
</evidence>